<dbReference type="AlphaFoldDB" id="A0AA37TPI9"/>
<keyword evidence="1" id="KW-0732">Signal</keyword>
<name>A0AA37TPI9_9GAMM</name>
<dbReference type="RefSeq" id="WP_095499729.1">
    <property type="nucleotide sequence ID" value="NZ_BSPO01000003.1"/>
</dbReference>
<sequence length="315" mass="36580">MKKPNQQFRFIRTLLLSSALLIGLLIQSALANDKVQIDIRYQQATSTAEQQQIEQWLQGLVDSVAHALGRFPLDRVQFTVSKTTGAREPIPWAEIKRGRVEGIRFTVDLRHGEKALQTNWTGYHEIAHLMIPYPGYQDIWLSEGLASYYQQMLRIGSGQLSEQQGWQALYNGFVRGSKDNRNDHLSLQRLSPKLHQTRSFMRVYWSGAAFYLELEALLQQQGDAGLLRRIRAYNDCCRYSGMRVSGEQLIKAIAADRDDVKALYRDHQQRRRLNLPIKTLAYFGVTINDGKVSLNKDEEYRMRRQRLYQIESQWE</sequence>
<keyword evidence="3" id="KW-1185">Reference proteome</keyword>
<feature type="chain" id="PRO_5041248070" description="Peptidase M61 catalytic domain-containing protein" evidence="1">
    <location>
        <begin position="32"/>
        <end position="315"/>
    </location>
</feature>
<reference evidence="2 3" key="1">
    <citation type="journal article" date="2014" name="Int. J. Syst. Evol. Microbiol.">
        <title>Complete genome sequence of Corynebacterium casei LMG S-19264T (=DSM 44701T), isolated from a smear-ripened cheese.</title>
        <authorList>
            <consortium name="US DOE Joint Genome Institute (JGI-PGF)"/>
            <person name="Walter F."/>
            <person name="Albersmeier A."/>
            <person name="Kalinowski J."/>
            <person name="Ruckert C."/>
        </authorList>
    </citation>
    <scope>NUCLEOTIDE SEQUENCE [LARGE SCALE GENOMIC DNA]</scope>
    <source>
        <strain evidence="2 3">NBRC 112785</strain>
    </source>
</reference>
<evidence type="ECO:0000313" key="3">
    <source>
        <dbReference type="Proteomes" id="UP001157439"/>
    </source>
</evidence>
<feature type="signal peptide" evidence="1">
    <location>
        <begin position="1"/>
        <end position="31"/>
    </location>
</feature>
<evidence type="ECO:0008006" key="4">
    <source>
        <dbReference type="Google" id="ProtNLM"/>
    </source>
</evidence>
<dbReference type="Proteomes" id="UP001157439">
    <property type="component" value="Unassembled WGS sequence"/>
</dbReference>
<comment type="caution">
    <text evidence="2">The sequence shown here is derived from an EMBL/GenBank/DDBJ whole genome shotgun (WGS) entry which is preliminary data.</text>
</comment>
<proteinExistence type="predicted"/>
<dbReference type="EMBL" id="BSPO01000003">
    <property type="protein sequence ID" value="GLS84538.1"/>
    <property type="molecule type" value="Genomic_DNA"/>
</dbReference>
<organism evidence="2 3">
    <name type="scientific">Paraferrimonas haliotis</name>
    <dbReference type="NCBI Taxonomy" id="2013866"/>
    <lineage>
        <taxon>Bacteria</taxon>
        <taxon>Pseudomonadati</taxon>
        <taxon>Pseudomonadota</taxon>
        <taxon>Gammaproteobacteria</taxon>
        <taxon>Alteromonadales</taxon>
        <taxon>Ferrimonadaceae</taxon>
        <taxon>Paraferrimonas</taxon>
    </lineage>
</organism>
<dbReference type="Gene3D" id="1.10.390.10">
    <property type="entry name" value="Neutral Protease Domain 2"/>
    <property type="match status" value="1"/>
</dbReference>
<evidence type="ECO:0000256" key="1">
    <source>
        <dbReference type="SAM" id="SignalP"/>
    </source>
</evidence>
<dbReference type="InterPro" id="IPR027268">
    <property type="entry name" value="Peptidase_M4/M1_CTD_sf"/>
</dbReference>
<evidence type="ECO:0000313" key="2">
    <source>
        <dbReference type="EMBL" id="GLS84538.1"/>
    </source>
</evidence>
<protein>
    <recommendedName>
        <fullName evidence="4">Peptidase M61 catalytic domain-containing protein</fullName>
    </recommendedName>
</protein>
<accession>A0AA37TPI9</accession>
<gene>
    <name evidence="2" type="ORF">GCM10007894_25150</name>
</gene>